<evidence type="ECO:0000313" key="2">
    <source>
        <dbReference type="Proteomes" id="UP001266305"/>
    </source>
</evidence>
<proteinExistence type="predicted"/>
<gene>
    <name evidence="1" type="ORF">P7K49_035996</name>
</gene>
<evidence type="ECO:0000313" key="1">
    <source>
        <dbReference type="EMBL" id="KAK2086571.1"/>
    </source>
</evidence>
<organism evidence="1 2">
    <name type="scientific">Saguinus oedipus</name>
    <name type="common">Cotton-top tamarin</name>
    <name type="synonym">Oedipomidas oedipus</name>
    <dbReference type="NCBI Taxonomy" id="9490"/>
    <lineage>
        <taxon>Eukaryota</taxon>
        <taxon>Metazoa</taxon>
        <taxon>Chordata</taxon>
        <taxon>Craniata</taxon>
        <taxon>Vertebrata</taxon>
        <taxon>Euteleostomi</taxon>
        <taxon>Mammalia</taxon>
        <taxon>Eutheria</taxon>
        <taxon>Euarchontoglires</taxon>
        <taxon>Primates</taxon>
        <taxon>Haplorrhini</taxon>
        <taxon>Platyrrhini</taxon>
        <taxon>Cebidae</taxon>
        <taxon>Callitrichinae</taxon>
        <taxon>Saguinus</taxon>
    </lineage>
</organism>
<accession>A0ABQ9TPK0</accession>
<reference evidence="1 2" key="1">
    <citation type="submission" date="2023-05" db="EMBL/GenBank/DDBJ databases">
        <title>B98-5 Cell Line De Novo Hybrid Assembly: An Optical Mapping Approach.</title>
        <authorList>
            <person name="Kananen K."/>
            <person name="Auerbach J.A."/>
            <person name="Kautto E."/>
            <person name="Blachly J.S."/>
        </authorList>
    </citation>
    <scope>NUCLEOTIDE SEQUENCE [LARGE SCALE GENOMIC DNA]</scope>
    <source>
        <strain evidence="1">B95-8</strain>
        <tissue evidence="1">Cell line</tissue>
    </source>
</reference>
<name>A0ABQ9TPK0_SAGOE</name>
<keyword evidence="2" id="KW-1185">Reference proteome</keyword>
<sequence>MLPAPLQTAQDESSPGLEEHFHNFCYVLAVCGEKLPGLSHRTRENSSELLARAELIRMLQTNLRMEKLHCRVIMLAPFVTSMEN</sequence>
<dbReference type="Proteomes" id="UP001266305">
    <property type="component" value="Unassembled WGS sequence"/>
</dbReference>
<protein>
    <submittedName>
        <fullName evidence="1">Uncharacterized protein</fullName>
    </submittedName>
</protein>
<dbReference type="EMBL" id="JASSZA010000020">
    <property type="protein sequence ID" value="KAK2086571.1"/>
    <property type="molecule type" value="Genomic_DNA"/>
</dbReference>
<comment type="caution">
    <text evidence="1">The sequence shown here is derived from an EMBL/GenBank/DDBJ whole genome shotgun (WGS) entry which is preliminary data.</text>
</comment>